<comment type="similarity">
    <text evidence="1">Belongs to the glycosyltransferase 2 family.</text>
</comment>
<dbReference type="InterPro" id="IPR029044">
    <property type="entry name" value="Nucleotide-diphossugar_trans"/>
</dbReference>
<keyword evidence="6" id="KW-1185">Reference proteome</keyword>
<dbReference type="SUPFAM" id="SSF53448">
    <property type="entry name" value="Nucleotide-diphospho-sugar transferases"/>
    <property type="match status" value="1"/>
</dbReference>
<keyword evidence="2 5" id="KW-0328">Glycosyltransferase</keyword>
<reference evidence="5" key="1">
    <citation type="submission" date="2022-07" db="EMBL/GenBank/DDBJ databases">
        <authorList>
            <person name="Otstavnykh N."/>
            <person name="Isaeva M."/>
            <person name="Bystritskaya E."/>
        </authorList>
    </citation>
    <scope>NUCLEOTIDE SEQUENCE</scope>
    <source>
        <strain evidence="5">10Alg 79</strain>
    </source>
</reference>
<gene>
    <name evidence="5" type="ORF">NOI20_03520</name>
</gene>
<dbReference type="PANTHER" id="PTHR43630:SF1">
    <property type="entry name" value="POLY-BETA-1,6-N-ACETYL-D-GLUCOSAMINE SYNTHASE"/>
    <property type="match status" value="1"/>
</dbReference>
<evidence type="ECO:0000313" key="5">
    <source>
        <dbReference type="EMBL" id="MDQ2093168.1"/>
    </source>
</evidence>
<comment type="caution">
    <text evidence="5">The sequence shown here is derived from an EMBL/GenBank/DDBJ whole genome shotgun (WGS) entry which is preliminary data.</text>
</comment>
<dbReference type="PANTHER" id="PTHR43630">
    <property type="entry name" value="POLY-BETA-1,6-N-ACETYL-D-GLUCOSAMINE SYNTHASE"/>
    <property type="match status" value="1"/>
</dbReference>
<dbReference type="AlphaFoldDB" id="A0AAJ1U8B1"/>
<evidence type="ECO:0000256" key="3">
    <source>
        <dbReference type="ARBA" id="ARBA00022679"/>
    </source>
</evidence>
<dbReference type="Pfam" id="PF00535">
    <property type="entry name" value="Glycos_transf_2"/>
    <property type="match status" value="1"/>
</dbReference>
<dbReference type="EC" id="2.4.-.-" evidence="5"/>
<organism evidence="5 6">
    <name type="scientific">Rhodalgimonas zhirmunskyi</name>
    <dbReference type="NCBI Taxonomy" id="2964767"/>
    <lineage>
        <taxon>Bacteria</taxon>
        <taxon>Pseudomonadati</taxon>
        <taxon>Pseudomonadota</taxon>
        <taxon>Alphaproteobacteria</taxon>
        <taxon>Rhodobacterales</taxon>
        <taxon>Roseobacteraceae</taxon>
        <taxon>Rhodalgimonas</taxon>
    </lineage>
</organism>
<proteinExistence type="inferred from homology"/>
<dbReference type="EMBL" id="JANFFA010000001">
    <property type="protein sequence ID" value="MDQ2093168.1"/>
    <property type="molecule type" value="Genomic_DNA"/>
</dbReference>
<dbReference type="Gene3D" id="3.90.550.10">
    <property type="entry name" value="Spore Coat Polysaccharide Biosynthesis Protein SpsA, Chain A"/>
    <property type="match status" value="1"/>
</dbReference>
<dbReference type="InterPro" id="IPR001173">
    <property type="entry name" value="Glyco_trans_2-like"/>
</dbReference>
<sequence>MPGMSVIIPASNEEAYIGRCLDFLLASNPKPGAGSGSIPLPMPVEVIVVANACSDATAEVAGERAGAFRRMGWDFRVLDLAKGGKPNALNAGDKAAKFDNRVYLDADVTLSPKLLDQIGRALEVKRPAYVSGRCVIAPAKSLVTKLYAKTYAYVPFMRTGVPGCGLFAVNAAGRRRWKQFPDIISDDTFVRLIFSPQERIGVNAPYRWPLVEGWDALVRVRARQNKGVREVFERFPQLKKNDDKPRMTLLDKLMLFARNPLGFGVYAGVAMAARKRRATEWSRGR</sequence>
<name>A0AAJ1U8B1_9RHOB</name>
<reference evidence="5" key="2">
    <citation type="submission" date="2023-04" db="EMBL/GenBank/DDBJ databases">
        <title>'Rhodoalgimonas zhirmunskyi' gen. nov., isolated from a red alga.</title>
        <authorList>
            <person name="Nedashkovskaya O.I."/>
            <person name="Otstavnykh N.Y."/>
            <person name="Bystritskaya E.P."/>
            <person name="Balabanova L.A."/>
            <person name="Isaeva M.P."/>
        </authorList>
    </citation>
    <scope>NUCLEOTIDE SEQUENCE</scope>
    <source>
        <strain evidence="5">10Alg 79</strain>
    </source>
</reference>
<keyword evidence="3 5" id="KW-0808">Transferase</keyword>
<feature type="domain" description="Glycosyltransferase 2-like" evidence="4">
    <location>
        <begin position="5"/>
        <end position="145"/>
    </location>
</feature>
<evidence type="ECO:0000256" key="2">
    <source>
        <dbReference type="ARBA" id="ARBA00022676"/>
    </source>
</evidence>
<accession>A0AAJ1U8B1</accession>
<dbReference type="GO" id="GO:0016757">
    <property type="term" value="F:glycosyltransferase activity"/>
    <property type="evidence" value="ECO:0007669"/>
    <property type="project" value="UniProtKB-KW"/>
</dbReference>
<protein>
    <submittedName>
        <fullName evidence="5">Glycosyltransferase</fullName>
        <ecNumber evidence="5">2.4.-.-</ecNumber>
    </submittedName>
</protein>
<evidence type="ECO:0000259" key="4">
    <source>
        <dbReference type="Pfam" id="PF00535"/>
    </source>
</evidence>
<dbReference type="Proteomes" id="UP001227162">
    <property type="component" value="Unassembled WGS sequence"/>
</dbReference>
<evidence type="ECO:0000313" key="6">
    <source>
        <dbReference type="Proteomes" id="UP001227162"/>
    </source>
</evidence>
<evidence type="ECO:0000256" key="1">
    <source>
        <dbReference type="ARBA" id="ARBA00006739"/>
    </source>
</evidence>
<dbReference type="RefSeq" id="WP_317624767.1">
    <property type="nucleotide sequence ID" value="NZ_JANFFA010000001.1"/>
</dbReference>